<reference evidence="2 3" key="1">
    <citation type="journal article" date="2007" name="Virology">
        <title>Sequence and annotation of the 314-kb MT325 and the 321-kb FR483 viruses that infect Chlorella Pbi.</title>
        <authorList>
            <person name="Fitzgerald L.A."/>
            <person name="Graves M.V."/>
            <person name="Li X."/>
            <person name="Feldblyum T."/>
            <person name="Hartigan J."/>
            <person name="Van Etten J.L."/>
        </authorList>
    </citation>
    <scope>NUCLEOTIDE SEQUENCE [LARGE SCALE GENOMIC DNA]</scope>
    <source>
        <strain evidence="2 3">MT325</strain>
    </source>
</reference>
<evidence type="ECO:0000256" key="1">
    <source>
        <dbReference type="SAM" id="Phobius"/>
    </source>
</evidence>
<gene>
    <name evidence="2" type="primary">m725R</name>
    <name evidence="2" type="ORF">MT325_m725R</name>
</gene>
<keyword evidence="1" id="KW-0812">Transmembrane</keyword>
<organismHost>
    <name type="scientific">Paramecium bursaria</name>
    <dbReference type="NCBI Taxonomy" id="74790"/>
</organismHost>
<keyword evidence="1" id="KW-0472">Membrane</keyword>
<dbReference type="Proteomes" id="UP000246715">
    <property type="component" value="Segment"/>
</dbReference>
<evidence type="ECO:0000313" key="3">
    <source>
        <dbReference type="Proteomes" id="UP000246715"/>
    </source>
</evidence>
<organism evidence="2 3">
    <name type="scientific">Paramecium bursaria Chlorella virus MT325</name>
    <name type="common">PBCV-MT325</name>
    <dbReference type="NCBI Taxonomy" id="346932"/>
    <lineage>
        <taxon>Viruses</taxon>
        <taxon>Varidnaviria</taxon>
        <taxon>Bamfordvirae</taxon>
        <taxon>Nucleocytoviricota</taxon>
        <taxon>Megaviricetes</taxon>
        <taxon>Algavirales</taxon>
        <taxon>Phycodnaviridae</taxon>
        <taxon>Chlorovirus</taxon>
        <taxon>Chlorovirus conductrix</taxon>
        <taxon>Paramecium bursaria Chlorella virus A1</taxon>
    </lineage>
</organism>
<name>A7IVA5_PBCVM</name>
<feature type="transmembrane region" description="Helical" evidence="1">
    <location>
        <begin position="20"/>
        <end position="41"/>
    </location>
</feature>
<sequence>MTSSAHWHAIIGITQLRRSIVPSFMSLAGIANPTSLLVYVWHSNVTYLRVHEGRQGVLQVIVSGGVVAVKLKNNIILVISNFVVKIHQITFLALSAKRPVNIMVAINTFTRTDEHSLLGAPHHSVFMRLLICQPHIISTVDVLVEHCFKSFFHNRPWLRRSLGDNHRYT</sequence>
<evidence type="ECO:0000313" key="2">
    <source>
        <dbReference type="EMBL" id="ABT14279.1"/>
    </source>
</evidence>
<protein>
    <submittedName>
        <fullName evidence="2">Uncharacterized protein m725R</fullName>
    </submittedName>
</protein>
<accession>A7IVA5</accession>
<keyword evidence="1" id="KW-1133">Transmembrane helix</keyword>
<proteinExistence type="predicted"/>
<dbReference type="EMBL" id="DQ491001">
    <property type="protein sequence ID" value="ABT14279.1"/>
    <property type="molecule type" value="Genomic_DNA"/>
</dbReference>